<comment type="caution">
    <text evidence="2">The sequence shown here is derived from an EMBL/GenBank/DDBJ whole genome shotgun (WGS) entry which is preliminary data.</text>
</comment>
<dbReference type="OrthoDB" id="129087at2759"/>
<dbReference type="AlphaFoldDB" id="A0A2P4YFG2"/>
<organism evidence="2 3">
    <name type="scientific">Phytophthora palmivora</name>
    <dbReference type="NCBI Taxonomy" id="4796"/>
    <lineage>
        <taxon>Eukaryota</taxon>
        <taxon>Sar</taxon>
        <taxon>Stramenopiles</taxon>
        <taxon>Oomycota</taxon>
        <taxon>Peronosporomycetes</taxon>
        <taxon>Peronosporales</taxon>
        <taxon>Peronosporaceae</taxon>
        <taxon>Phytophthora</taxon>
    </lineage>
</organism>
<evidence type="ECO:0000256" key="1">
    <source>
        <dbReference type="SAM" id="MobiDB-lite"/>
    </source>
</evidence>
<name>A0A2P4YFG2_9STRA</name>
<protein>
    <submittedName>
        <fullName evidence="2">Uncharacterized protein</fullName>
    </submittedName>
</protein>
<evidence type="ECO:0000313" key="2">
    <source>
        <dbReference type="EMBL" id="POM76429.1"/>
    </source>
</evidence>
<sequence>MDQPVQDTPGVVQEDTDQLVQDSLGETESISGPDISDPCPVEYQGGVSLDDFDSDGFIDALRRDRFFGEVSLDGINVSDGDWLLPLDSDTEGDGESILQDVNDDADDDANAADLGVTVTAIVELNDDVPVELDLTGDDLENLQSERWDVYMEDQSNRFLHDVSPLYDGPSGPTRAALAYAENPLATFYFFLPKEIWRKIADETNTYRRDSVDEVAQQI</sequence>
<feature type="region of interest" description="Disordered" evidence="1">
    <location>
        <begin position="1"/>
        <end position="44"/>
    </location>
</feature>
<dbReference type="EMBL" id="NCKW01003444">
    <property type="protein sequence ID" value="POM76429.1"/>
    <property type="molecule type" value="Genomic_DNA"/>
</dbReference>
<accession>A0A2P4YFG2</accession>
<feature type="compositionally biased region" description="Polar residues" evidence="1">
    <location>
        <begin position="18"/>
        <end position="30"/>
    </location>
</feature>
<proteinExistence type="predicted"/>
<dbReference type="Proteomes" id="UP000237271">
    <property type="component" value="Unassembled WGS sequence"/>
</dbReference>
<keyword evidence="3" id="KW-1185">Reference proteome</keyword>
<gene>
    <name evidence="2" type="ORF">PHPALM_6331</name>
</gene>
<evidence type="ECO:0000313" key="3">
    <source>
        <dbReference type="Proteomes" id="UP000237271"/>
    </source>
</evidence>
<reference evidence="2 3" key="1">
    <citation type="journal article" date="2017" name="Genome Biol. Evol.">
        <title>Phytophthora megakarya and P. palmivora, closely related causal agents of cacao black pod rot, underwent increases in genome sizes and gene numbers by different mechanisms.</title>
        <authorList>
            <person name="Ali S.S."/>
            <person name="Shao J."/>
            <person name="Lary D.J."/>
            <person name="Kronmiller B."/>
            <person name="Shen D."/>
            <person name="Strem M.D."/>
            <person name="Amoako-Attah I."/>
            <person name="Akrofi A.Y."/>
            <person name="Begoude B.A."/>
            <person name="Ten Hoopen G.M."/>
            <person name="Coulibaly K."/>
            <person name="Kebe B.I."/>
            <person name="Melnick R.L."/>
            <person name="Guiltinan M.J."/>
            <person name="Tyler B.M."/>
            <person name="Meinhardt L.W."/>
            <person name="Bailey B.A."/>
        </authorList>
    </citation>
    <scope>NUCLEOTIDE SEQUENCE [LARGE SCALE GENOMIC DNA]</scope>
    <source>
        <strain evidence="3">sbr112.9</strain>
    </source>
</reference>